<feature type="compositionally biased region" description="Polar residues" evidence="1">
    <location>
        <begin position="43"/>
        <end position="57"/>
    </location>
</feature>
<evidence type="ECO:0000313" key="2">
    <source>
        <dbReference type="EMBL" id="KIL62280.1"/>
    </source>
</evidence>
<proteinExistence type="predicted"/>
<name>A0A0C2SGN2_AMAMK</name>
<dbReference type="HOGENOM" id="CLU_2196268_0_0_1"/>
<keyword evidence="3" id="KW-1185">Reference proteome</keyword>
<organism evidence="2 3">
    <name type="scientific">Amanita muscaria (strain Koide BX008)</name>
    <dbReference type="NCBI Taxonomy" id="946122"/>
    <lineage>
        <taxon>Eukaryota</taxon>
        <taxon>Fungi</taxon>
        <taxon>Dikarya</taxon>
        <taxon>Basidiomycota</taxon>
        <taxon>Agaricomycotina</taxon>
        <taxon>Agaricomycetes</taxon>
        <taxon>Agaricomycetidae</taxon>
        <taxon>Agaricales</taxon>
        <taxon>Pluteineae</taxon>
        <taxon>Amanitaceae</taxon>
        <taxon>Amanita</taxon>
    </lineage>
</organism>
<dbReference type="InParanoid" id="A0A0C2SGN2"/>
<dbReference type="AlphaFoldDB" id="A0A0C2SGN2"/>
<gene>
    <name evidence="2" type="ORF">M378DRAFT_179779</name>
</gene>
<protein>
    <submittedName>
        <fullName evidence="2">Uncharacterized protein</fullName>
    </submittedName>
</protein>
<dbReference type="Proteomes" id="UP000054549">
    <property type="component" value="Unassembled WGS sequence"/>
</dbReference>
<accession>A0A0C2SGN2</accession>
<feature type="compositionally biased region" description="Basic and acidic residues" evidence="1">
    <location>
        <begin position="30"/>
        <end position="40"/>
    </location>
</feature>
<evidence type="ECO:0000313" key="3">
    <source>
        <dbReference type="Proteomes" id="UP000054549"/>
    </source>
</evidence>
<reference evidence="2 3" key="1">
    <citation type="submission" date="2014-04" db="EMBL/GenBank/DDBJ databases">
        <title>Evolutionary Origins and Diversification of the Mycorrhizal Mutualists.</title>
        <authorList>
            <consortium name="DOE Joint Genome Institute"/>
            <consortium name="Mycorrhizal Genomics Consortium"/>
            <person name="Kohler A."/>
            <person name="Kuo A."/>
            <person name="Nagy L.G."/>
            <person name="Floudas D."/>
            <person name="Copeland A."/>
            <person name="Barry K.W."/>
            <person name="Cichocki N."/>
            <person name="Veneault-Fourrey C."/>
            <person name="LaButti K."/>
            <person name="Lindquist E.A."/>
            <person name="Lipzen A."/>
            <person name="Lundell T."/>
            <person name="Morin E."/>
            <person name="Murat C."/>
            <person name="Riley R."/>
            <person name="Ohm R."/>
            <person name="Sun H."/>
            <person name="Tunlid A."/>
            <person name="Henrissat B."/>
            <person name="Grigoriev I.V."/>
            <person name="Hibbett D.S."/>
            <person name="Martin F."/>
        </authorList>
    </citation>
    <scope>NUCLEOTIDE SEQUENCE [LARGE SCALE GENOMIC DNA]</scope>
    <source>
        <strain evidence="2 3">Koide BX008</strain>
    </source>
</reference>
<feature type="region of interest" description="Disordered" evidence="1">
    <location>
        <begin position="19"/>
        <end position="66"/>
    </location>
</feature>
<sequence length="108" mass="11836">MTDLVKLALSKRLTWGRKVDGSSIDSRSNSCREPRSKEAAHASGSSANSVVIDTTKSSAKEDVSEGKSLPVQLLIYIDESHEMTKAERTIKDDRCISRSTMLEPEPIA</sequence>
<dbReference type="EMBL" id="KN818273">
    <property type="protein sequence ID" value="KIL62280.1"/>
    <property type="molecule type" value="Genomic_DNA"/>
</dbReference>
<evidence type="ECO:0000256" key="1">
    <source>
        <dbReference type="SAM" id="MobiDB-lite"/>
    </source>
</evidence>